<name>T1KL53_TETUR</name>
<accession>T1KL53</accession>
<evidence type="ECO:0000313" key="2">
    <source>
        <dbReference type="Proteomes" id="UP000015104"/>
    </source>
</evidence>
<dbReference type="EnsemblMetazoa" id="tetur14g01200.1">
    <property type="protein sequence ID" value="tetur14g01200.1"/>
    <property type="gene ID" value="tetur14g01200"/>
</dbReference>
<proteinExistence type="predicted"/>
<organism evidence="1 2">
    <name type="scientific">Tetranychus urticae</name>
    <name type="common">Two-spotted spider mite</name>
    <dbReference type="NCBI Taxonomy" id="32264"/>
    <lineage>
        <taxon>Eukaryota</taxon>
        <taxon>Metazoa</taxon>
        <taxon>Ecdysozoa</taxon>
        <taxon>Arthropoda</taxon>
        <taxon>Chelicerata</taxon>
        <taxon>Arachnida</taxon>
        <taxon>Acari</taxon>
        <taxon>Acariformes</taxon>
        <taxon>Trombidiformes</taxon>
        <taxon>Prostigmata</taxon>
        <taxon>Eleutherengona</taxon>
        <taxon>Raphignathae</taxon>
        <taxon>Tetranychoidea</taxon>
        <taxon>Tetranychidae</taxon>
        <taxon>Tetranychus</taxon>
    </lineage>
</organism>
<dbReference type="AlphaFoldDB" id="T1KL53"/>
<dbReference type="KEGG" id="tut:107365198"/>
<keyword evidence="2" id="KW-1185">Reference proteome</keyword>
<reference evidence="1" key="2">
    <citation type="submission" date="2015-06" db="UniProtKB">
        <authorList>
            <consortium name="EnsemblMetazoa"/>
        </authorList>
    </citation>
    <scope>IDENTIFICATION</scope>
</reference>
<sequence>MEKHDDVSTFQLEFLGEYHDIVIDWNDDKYKYKETQLFELLEPITGIPRQYNINIELYNINHRNGGFMYHYISKQASGSDFRNSLNSAATCNSIRNAEGRFHLAYRAYYDPWFGHTRIYLILLPESLVPEGACHYDFCRHKNTKTFFNKLKNIINNDQLNAKIASLITPNAEDVRREGREICKQFNVLQYFHSLCITQHREYDFESEAVRIVIGDMKLYLRTRG</sequence>
<dbReference type="Proteomes" id="UP000015104">
    <property type="component" value="Unassembled WGS sequence"/>
</dbReference>
<reference evidence="2" key="1">
    <citation type="submission" date="2011-08" db="EMBL/GenBank/DDBJ databases">
        <authorList>
            <person name="Rombauts S."/>
        </authorList>
    </citation>
    <scope>NUCLEOTIDE SEQUENCE</scope>
    <source>
        <strain evidence="2">London</strain>
    </source>
</reference>
<dbReference type="EMBL" id="CAEY01000209">
    <property type="status" value="NOT_ANNOTATED_CDS"/>
    <property type="molecule type" value="Genomic_DNA"/>
</dbReference>
<evidence type="ECO:0000313" key="1">
    <source>
        <dbReference type="EnsemblMetazoa" id="tetur14g01200.1"/>
    </source>
</evidence>
<gene>
    <name evidence="1" type="primary">107365198</name>
</gene>
<protein>
    <submittedName>
        <fullName evidence="1">Uncharacterized protein</fullName>
    </submittedName>
</protein>
<dbReference type="HOGENOM" id="CLU_071407_3_0_1"/>